<sequence length="122" mass="12274">MTNAIQNKPTCIGSQDIQRLAQQGQTRALNARGNTANVGEKTEKNLGNLLSNCATSIVAGGKPAKQPPTTKPPVIAGGKPATPPPTTKPPIIAGGMPAPTKPLEPPVVAGGITVQPAPLATC</sequence>
<reference evidence="3" key="2">
    <citation type="submission" date="2021-04" db="EMBL/GenBank/DDBJ databases">
        <title>Complete Genome and methylome analysis of Thiothrix fructosivorans ATCC 49748.</title>
        <authorList>
            <person name="Fomenkov A."/>
            <person name="Sun L."/>
            <person name="Vincze T."/>
            <person name="Grabovich M.Y."/>
            <person name="Roberts R.J."/>
        </authorList>
    </citation>
    <scope>NUCLEOTIDE SEQUENCE</scope>
    <source>
        <strain evidence="3">ATCC 49748</strain>
    </source>
</reference>
<evidence type="ECO:0000256" key="1">
    <source>
        <dbReference type="SAM" id="MobiDB-lite"/>
    </source>
</evidence>
<dbReference type="EMBL" id="JAFMPM010000005">
    <property type="protein sequence ID" value="MBO0611615.1"/>
    <property type="molecule type" value="Genomic_DNA"/>
</dbReference>
<gene>
    <name evidence="2" type="ORF">J1836_01555</name>
    <name evidence="3" type="ORF">J1836_019515</name>
</gene>
<proteinExistence type="predicted"/>
<dbReference type="RefSeq" id="WP_207249516.1">
    <property type="nucleotide sequence ID" value="NZ_JAFMPM010000005.1"/>
</dbReference>
<protein>
    <submittedName>
        <fullName evidence="3">Uncharacterized protein</fullName>
    </submittedName>
</protein>
<dbReference type="AlphaFoldDB" id="A0A8B0SHW3"/>
<name>A0A8B0SHW3_9GAMM</name>
<geneLocation type="plasmid" evidence="2">
    <name>pTfr446</name>
</geneLocation>
<accession>A0A8B0SHW3</accession>
<evidence type="ECO:0000313" key="3">
    <source>
        <dbReference type="EMBL" id="QTX10721.1"/>
    </source>
</evidence>
<feature type="region of interest" description="Disordered" evidence="1">
    <location>
        <begin position="59"/>
        <end position="109"/>
    </location>
</feature>
<evidence type="ECO:0000313" key="4">
    <source>
        <dbReference type="Proteomes" id="UP000664466"/>
    </source>
</evidence>
<evidence type="ECO:0000313" key="2">
    <source>
        <dbReference type="EMBL" id="MBO0611615.1"/>
    </source>
</evidence>
<keyword evidence="4" id="KW-1185">Reference proteome</keyword>
<dbReference type="Proteomes" id="UP000664466">
    <property type="component" value="Unassembled WGS sequence"/>
</dbReference>
<reference evidence="2 4" key="1">
    <citation type="submission" date="2021-03" db="EMBL/GenBank/DDBJ databases">
        <title>Draft genome and methylome analysis of Thiotrix fructosivoruns ATCC 49748.</title>
        <authorList>
            <person name="Fomenkov A."/>
            <person name="Grabovich M.Y."/>
            <person name="Roberts R.J."/>
        </authorList>
    </citation>
    <scope>NUCLEOTIDE SEQUENCE [LARGE SCALE GENOMIC DNA]</scope>
    <source>
        <strain evidence="2 4">ATCC 49748</strain>
        <plasmid evidence="2">pTfr446</plasmid>
    </source>
</reference>
<organism evidence="3">
    <name type="scientific">Thiothrix fructosivorans</name>
    <dbReference type="NCBI Taxonomy" id="111770"/>
    <lineage>
        <taxon>Bacteria</taxon>
        <taxon>Pseudomonadati</taxon>
        <taxon>Pseudomonadota</taxon>
        <taxon>Gammaproteobacteria</taxon>
        <taxon>Thiotrichales</taxon>
        <taxon>Thiotrichaceae</taxon>
        <taxon>Thiothrix</taxon>
    </lineage>
</organism>
<dbReference type="EMBL" id="CP072748">
    <property type="protein sequence ID" value="QTX10721.1"/>
    <property type="molecule type" value="Genomic_DNA"/>
</dbReference>
<keyword evidence="2" id="KW-0614">Plasmid</keyword>